<dbReference type="InterPro" id="IPR051532">
    <property type="entry name" value="Ester_Hydrolysis_Enzymes"/>
</dbReference>
<gene>
    <name evidence="2" type="ORF">FSB73_14415</name>
</gene>
<sequence length="251" mass="28232">MANRSAPIKSLQHLKKKKNKHNQMYTGKFITKKLPLLFTASALLTLLSFVALSVQEKKVIVCFGDSITHGAQVDGKSWVWYLQQDQQNTPYTYINAGRSGRKTADKKELLPVLEKYSSADMFVFFLGVNDLKNGNDAMVASCIRNMQWMIDQVRAIAPKAKILLLSPSDINTKIMSEINKGKLYNENTRKSLKKLQAAYEQLARKNHCGFLSLLHVVPRLAYADGLHPNAKGQQALYKAIGKKIISYDKGK</sequence>
<dbReference type="PANTHER" id="PTHR30383">
    <property type="entry name" value="THIOESTERASE 1/PROTEASE 1/LYSOPHOSPHOLIPASE L1"/>
    <property type="match status" value="1"/>
</dbReference>
<evidence type="ECO:0000259" key="1">
    <source>
        <dbReference type="Pfam" id="PF13472"/>
    </source>
</evidence>
<dbReference type="CDD" id="cd00229">
    <property type="entry name" value="SGNH_hydrolase"/>
    <property type="match status" value="1"/>
</dbReference>
<dbReference type="AlphaFoldDB" id="A0A5B8VM97"/>
<protein>
    <submittedName>
        <fullName evidence="2">SGNH/GDSL hydrolase family protein</fullName>
    </submittedName>
</protein>
<evidence type="ECO:0000313" key="3">
    <source>
        <dbReference type="Proteomes" id="UP000321291"/>
    </source>
</evidence>
<dbReference type="GO" id="GO:0016788">
    <property type="term" value="F:hydrolase activity, acting on ester bonds"/>
    <property type="evidence" value="ECO:0007669"/>
    <property type="project" value="UniProtKB-ARBA"/>
</dbReference>
<reference evidence="2 3" key="1">
    <citation type="journal article" date="2017" name="Int. J. Syst. Evol. Microbiol.">
        <title>Arachidicoccus ginsenosidivorans sp. nov., with ginsenoside-converting activity isolated from ginseng cultivating soil.</title>
        <authorList>
            <person name="Siddiqi M.Z."/>
            <person name="Aslam Z."/>
            <person name="Im W.T."/>
        </authorList>
    </citation>
    <scope>NUCLEOTIDE SEQUENCE [LARGE SCALE GENOMIC DNA]</scope>
    <source>
        <strain evidence="2 3">Gsoil 809</strain>
    </source>
</reference>
<keyword evidence="3" id="KW-1185">Reference proteome</keyword>
<dbReference type="InterPro" id="IPR036514">
    <property type="entry name" value="SGNH_hydro_sf"/>
</dbReference>
<proteinExistence type="predicted"/>
<dbReference type="Proteomes" id="UP000321291">
    <property type="component" value="Chromosome"/>
</dbReference>
<dbReference type="Pfam" id="PF13472">
    <property type="entry name" value="Lipase_GDSL_2"/>
    <property type="match status" value="1"/>
</dbReference>
<name>A0A5B8VM97_9BACT</name>
<dbReference type="Gene3D" id="3.40.50.1110">
    <property type="entry name" value="SGNH hydrolase"/>
    <property type="match status" value="1"/>
</dbReference>
<dbReference type="InterPro" id="IPR013830">
    <property type="entry name" value="SGNH_hydro"/>
</dbReference>
<dbReference type="EMBL" id="CP042434">
    <property type="protein sequence ID" value="QEC72694.1"/>
    <property type="molecule type" value="Genomic_DNA"/>
</dbReference>
<dbReference type="KEGG" id="agi:FSB73_14415"/>
<keyword evidence="2" id="KW-0378">Hydrolase</keyword>
<accession>A0A5B8VM97</accession>
<organism evidence="2 3">
    <name type="scientific">Arachidicoccus ginsenosidivorans</name>
    <dbReference type="NCBI Taxonomy" id="496057"/>
    <lineage>
        <taxon>Bacteria</taxon>
        <taxon>Pseudomonadati</taxon>
        <taxon>Bacteroidota</taxon>
        <taxon>Chitinophagia</taxon>
        <taxon>Chitinophagales</taxon>
        <taxon>Chitinophagaceae</taxon>
        <taxon>Arachidicoccus</taxon>
    </lineage>
</organism>
<evidence type="ECO:0000313" key="2">
    <source>
        <dbReference type="EMBL" id="QEC72694.1"/>
    </source>
</evidence>
<feature type="domain" description="SGNH hydrolase-type esterase" evidence="1">
    <location>
        <begin position="62"/>
        <end position="235"/>
    </location>
</feature>
<dbReference type="SUPFAM" id="SSF52266">
    <property type="entry name" value="SGNH hydrolase"/>
    <property type="match status" value="1"/>
</dbReference>